<dbReference type="Proteomes" id="UP000284706">
    <property type="component" value="Unassembled WGS sequence"/>
</dbReference>
<dbReference type="AlphaFoldDB" id="A0A409W987"/>
<name>A0A409W987_9AGAR</name>
<keyword evidence="2" id="KW-1185">Reference proteome</keyword>
<sequence length="59" mass="6415">MVPLTEQQTPSFLDRSLNGGASTQALYAINSYQSSKSTVQHFTNFNDSASCNLSDPEQS</sequence>
<proteinExistence type="predicted"/>
<reference evidence="1 2" key="1">
    <citation type="journal article" date="2018" name="Evol. Lett.">
        <title>Horizontal gene cluster transfer increased hallucinogenic mushroom diversity.</title>
        <authorList>
            <person name="Reynolds H.T."/>
            <person name="Vijayakumar V."/>
            <person name="Gluck-Thaler E."/>
            <person name="Korotkin H.B."/>
            <person name="Matheny P.B."/>
            <person name="Slot J.C."/>
        </authorList>
    </citation>
    <scope>NUCLEOTIDE SEQUENCE [LARGE SCALE GENOMIC DNA]</scope>
    <source>
        <strain evidence="1 2">SRW20</strain>
    </source>
</reference>
<dbReference type="InParanoid" id="A0A409W987"/>
<comment type="caution">
    <text evidence="1">The sequence shown here is derived from an EMBL/GenBank/DDBJ whole genome shotgun (WGS) entry which is preliminary data.</text>
</comment>
<evidence type="ECO:0000313" key="1">
    <source>
        <dbReference type="EMBL" id="PPQ75061.1"/>
    </source>
</evidence>
<accession>A0A409W987</accession>
<organism evidence="1 2">
    <name type="scientific">Gymnopilus dilepis</name>
    <dbReference type="NCBI Taxonomy" id="231916"/>
    <lineage>
        <taxon>Eukaryota</taxon>
        <taxon>Fungi</taxon>
        <taxon>Dikarya</taxon>
        <taxon>Basidiomycota</taxon>
        <taxon>Agaricomycotina</taxon>
        <taxon>Agaricomycetes</taxon>
        <taxon>Agaricomycetidae</taxon>
        <taxon>Agaricales</taxon>
        <taxon>Agaricineae</taxon>
        <taxon>Hymenogastraceae</taxon>
        <taxon>Gymnopilus</taxon>
    </lineage>
</organism>
<dbReference type="EMBL" id="NHYE01005292">
    <property type="protein sequence ID" value="PPQ75061.1"/>
    <property type="molecule type" value="Genomic_DNA"/>
</dbReference>
<gene>
    <name evidence="1" type="ORF">CVT26_012063</name>
</gene>
<protein>
    <submittedName>
        <fullName evidence="1">Uncharacterized protein</fullName>
    </submittedName>
</protein>
<evidence type="ECO:0000313" key="2">
    <source>
        <dbReference type="Proteomes" id="UP000284706"/>
    </source>
</evidence>